<dbReference type="Proteomes" id="UP000185674">
    <property type="component" value="Chromosome"/>
</dbReference>
<dbReference type="STRING" id="487316.BEN76_06975"/>
<protein>
    <submittedName>
        <fullName evidence="1">Uncharacterized protein</fullName>
    </submittedName>
</protein>
<evidence type="ECO:0000313" key="1">
    <source>
        <dbReference type="EMBL" id="APV35775.1"/>
    </source>
</evidence>
<dbReference type="GeneID" id="67510836"/>
<name>A0A1P8EHT3_9GAMM</name>
<accession>A0A1P8EHT3</accession>
<reference evidence="1 2" key="1">
    <citation type="submission" date="2016-08" db="EMBL/GenBank/DDBJ databases">
        <title>Complete genome sequence of Acinetobacter baylyi strain GFJ2.</title>
        <authorList>
            <person name="Tabata M."/>
            <person name="Kuboki S."/>
            <person name="Gibu N."/>
            <person name="Kinouchi Y."/>
            <person name="Vangnai A."/>
            <person name="Kasai D."/>
            <person name="Fukuda M."/>
        </authorList>
    </citation>
    <scope>NUCLEOTIDE SEQUENCE [LARGE SCALE GENOMIC DNA]</scope>
    <source>
        <strain evidence="1 2">GFJ2</strain>
    </source>
</reference>
<gene>
    <name evidence="1" type="ORF">BEN76_06975</name>
</gene>
<dbReference type="AlphaFoldDB" id="A0A1P8EHT3"/>
<organism evidence="1 2">
    <name type="scientific">Acinetobacter soli</name>
    <dbReference type="NCBI Taxonomy" id="487316"/>
    <lineage>
        <taxon>Bacteria</taxon>
        <taxon>Pseudomonadati</taxon>
        <taxon>Pseudomonadota</taxon>
        <taxon>Gammaproteobacteria</taxon>
        <taxon>Moraxellales</taxon>
        <taxon>Moraxellaceae</taxon>
        <taxon>Acinetobacter</taxon>
    </lineage>
</organism>
<dbReference type="eggNOG" id="ENOG5032NQC">
    <property type="taxonomic scope" value="Bacteria"/>
</dbReference>
<dbReference type="EMBL" id="CP016896">
    <property type="protein sequence ID" value="APV35775.1"/>
    <property type="molecule type" value="Genomic_DNA"/>
</dbReference>
<evidence type="ECO:0000313" key="2">
    <source>
        <dbReference type="Proteomes" id="UP000185674"/>
    </source>
</evidence>
<dbReference type="RefSeq" id="WP_025094880.1">
    <property type="nucleotide sequence ID" value="NZ_BHGE01000001.1"/>
</dbReference>
<sequence length="117" mass="13956">MFKKITDWMGGSKNNLEAQYMKDHDISYHPEQGYCVNGIVVNTLSERLEYFSNRRLNRFDDLAALYLASIVINEKIDLEIATGNYVQRLQNNENNLREFKAIIEKLNHYYREFKRDK</sequence>
<dbReference type="KEGG" id="asol:BEN76_06975"/>
<proteinExistence type="predicted"/>